<comment type="caution">
    <text evidence="2">The sequence shown here is derived from an EMBL/GenBank/DDBJ whole genome shotgun (WGS) entry which is preliminary data.</text>
</comment>
<feature type="non-terminal residue" evidence="2">
    <location>
        <position position="1"/>
    </location>
</feature>
<dbReference type="AlphaFoldDB" id="A0A6G3UBQ7"/>
<dbReference type="EMBL" id="JAAGMU010001673">
    <property type="protein sequence ID" value="NEC83972.1"/>
    <property type="molecule type" value="Genomic_DNA"/>
</dbReference>
<feature type="compositionally biased region" description="Low complexity" evidence="1">
    <location>
        <begin position="1"/>
        <end position="20"/>
    </location>
</feature>
<evidence type="ECO:0000313" key="2">
    <source>
        <dbReference type="EMBL" id="NEC83972.1"/>
    </source>
</evidence>
<reference evidence="2" key="1">
    <citation type="submission" date="2020-01" db="EMBL/GenBank/DDBJ databases">
        <title>Insect and environment-associated Actinomycetes.</title>
        <authorList>
            <person name="Currrie C."/>
            <person name="Chevrette M."/>
            <person name="Carlson C."/>
            <person name="Stubbendieck R."/>
            <person name="Wendt-Pienkowski E."/>
        </authorList>
    </citation>
    <scope>NUCLEOTIDE SEQUENCE</scope>
    <source>
        <strain evidence="2">SID7958</strain>
    </source>
</reference>
<sequence length="36" mass="3678">QQPPAAASAAYGFPPAGSAPDPDFRLPPQGPQFIGR</sequence>
<gene>
    <name evidence="2" type="ORF">G3I38_33260</name>
</gene>
<name>A0A6G3UBQ7_9ACTN</name>
<organism evidence="2">
    <name type="scientific">Streptomyces sp. SID7958</name>
    <dbReference type="NCBI Taxonomy" id="2706093"/>
    <lineage>
        <taxon>Bacteria</taxon>
        <taxon>Bacillati</taxon>
        <taxon>Actinomycetota</taxon>
        <taxon>Actinomycetes</taxon>
        <taxon>Kitasatosporales</taxon>
        <taxon>Streptomycetaceae</taxon>
        <taxon>Streptomyces</taxon>
    </lineage>
</organism>
<accession>A0A6G3UBQ7</accession>
<protein>
    <submittedName>
        <fullName evidence="2">TerD family protein</fullName>
    </submittedName>
</protein>
<feature type="region of interest" description="Disordered" evidence="1">
    <location>
        <begin position="1"/>
        <end position="36"/>
    </location>
</feature>
<evidence type="ECO:0000256" key="1">
    <source>
        <dbReference type="SAM" id="MobiDB-lite"/>
    </source>
</evidence>
<proteinExistence type="predicted"/>